<evidence type="ECO:0000313" key="2">
    <source>
        <dbReference type="EMBL" id="MEJ8646120.1"/>
    </source>
</evidence>
<protein>
    <submittedName>
        <fullName evidence="2">MarR family winged helix-turn-helix transcriptional regulator</fullName>
    </submittedName>
</protein>
<dbReference type="InterPro" id="IPR052526">
    <property type="entry name" value="HTH-type_Bedaq_tolerance"/>
</dbReference>
<gene>
    <name evidence="2" type="ORF">WKI68_42580</name>
</gene>
<dbReference type="Gene3D" id="1.10.10.10">
    <property type="entry name" value="Winged helix-like DNA-binding domain superfamily/Winged helix DNA-binding domain"/>
    <property type="match status" value="1"/>
</dbReference>
<dbReference type="InterPro" id="IPR000835">
    <property type="entry name" value="HTH_MarR-typ"/>
</dbReference>
<dbReference type="PANTHER" id="PTHR39515:SF2">
    <property type="entry name" value="HTH-TYPE TRANSCRIPTIONAL REGULATOR RV0880"/>
    <property type="match status" value="1"/>
</dbReference>
<dbReference type="InterPro" id="IPR036390">
    <property type="entry name" value="WH_DNA-bd_sf"/>
</dbReference>
<name>A0ABU8UE35_9ACTN</name>
<proteinExistence type="predicted"/>
<keyword evidence="3" id="KW-1185">Reference proteome</keyword>
<dbReference type="Proteomes" id="UP001382904">
    <property type="component" value="Unassembled WGS sequence"/>
</dbReference>
<evidence type="ECO:0000313" key="3">
    <source>
        <dbReference type="Proteomes" id="UP001382904"/>
    </source>
</evidence>
<evidence type="ECO:0000259" key="1">
    <source>
        <dbReference type="PROSITE" id="PS50995"/>
    </source>
</evidence>
<organism evidence="2 3">
    <name type="scientific">Streptomyces caledonius</name>
    <dbReference type="NCBI Taxonomy" id="3134107"/>
    <lineage>
        <taxon>Bacteria</taxon>
        <taxon>Bacillati</taxon>
        <taxon>Actinomycetota</taxon>
        <taxon>Actinomycetes</taxon>
        <taxon>Kitasatosporales</taxon>
        <taxon>Streptomycetaceae</taxon>
        <taxon>Streptomyces</taxon>
    </lineage>
</organism>
<dbReference type="SUPFAM" id="SSF46785">
    <property type="entry name" value="Winged helix' DNA-binding domain"/>
    <property type="match status" value="1"/>
</dbReference>
<dbReference type="PROSITE" id="PS50995">
    <property type="entry name" value="HTH_MARR_2"/>
    <property type="match status" value="1"/>
</dbReference>
<sequence>MTSADAAPQDDDLLRDARQLTPALYTLSRVLRLRGVAEAGLPPLPPSDLELLRYVLDNPGTGTGAAAREIGLHASNVSTGVRGLVALGLLRREADPHDRRAVQLYPTMDAQHGMAQIENAWAEIFADVLALLPAHQRAALNDAVPALRALGAALRQSHPTMSD</sequence>
<reference evidence="2 3" key="1">
    <citation type="submission" date="2024-03" db="EMBL/GenBank/DDBJ databases">
        <title>Novel Streptomyces species of biotechnological and ecological value are a feature of Machair soil.</title>
        <authorList>
            <person name="Prole J.R."/>
            <person name="Goodfellow M."/>
            <person name="Allenby N."/>
            <person name="Ward A.C."/>
        </authorList>
    </citation>
    <scope>NUCLEOTIDE SEQUENCE [LARGE SCALE GENOMIC DNA]</scope>
    <source>
        <strain evidence="2 3">MS1.HAVA.3</strain>
    </source>
</reference>
<dbReference type="SMART" id="SM00347">
    <property type="entry name" value="HTH_MARR"/>
    <property type="match status" value="1"/>
</dbReference>
<dbReference type="PANTHER" id="PTHR39515">
    <property type="entry name" value="CONSERVED PROTEIN"/>
    <property type="match status" value="1"/>
</dbReference>
<comment type="caution">
    <text evidence="2">The sequence shown here is derived from an EMBL/GenBank/DDBJ whole genome shotgun (WGS) entry which is preliminary data.</text>
</comment>
<dbReference type="EMBL" id="JBBKAM010000004">
    <property type="protein sequence ID" value="MEJ8646120.1"/>
    <property type="molecule type" value="Genomic_DNA"/>
</dbReference>
<accession>A0ABU8UE35</accession>
<dbReference type="InterPro" id="IPR036388">
    <property type="entry name" value="WH-like_DNA-bd_sf"/>
</dbReference>
<feature type="domain" description="HTH marR-type" evidence="1">
    <location>
        <begin position="10"/>
        <end position="149"/>
    </location>
</feature>
<dbReference type="Pfam" id="PF12802">
    <property type="entry name" value="MarR_2"/>
    <property type="match status" value="1"/>
</dbReference>